<reference evidence="2" key="1">
    <citation type="submission" date="2018-01" db="EMBL/GenBank/DDBJ databases">
        <title>An insight into the sialome of Amazonian anophelines.</title>
        <authorList>
            <person name="Ribeiro J.M."/>
            <person name="Scarpassa V."/>
            <person name="Calvo E."/>
        </authorList>
    </citation>
    <scope>NUCLEOTIDE SEQUENCE</scope>
    <source>
        <tissue evidence="2">Salivary glands</tissue>
    </source>
</reference>
<name>A0A2M4CE76_9DIPT</name>
<feature type="signal peptide" evidence="1">
    <location>
        <begin position="1"/>
        <end position="19"/>
    </location>
</feature>
<protein>
    <submittedName>
        <fullName evidence="2">Putative secreted protein</fullName>
    </submittedName>
</protein>
<organism evidence="2">
    <name type="scientific">Anopheles marajoara</name>
    <dbReference type="NCBI Taxonomy" id="58244"/>
    <lineage>
        <taxon>Eukaryota</taxon>
        <taxon>Metazoa</taxon>
        <taxon>Ecdysozoa</taxon>
        <taxon>Arthropoda</taxon>
        <taxon>Hexapoda</taxon>
        <taxon>Insecta</taxon>
        <taxon>Pterygota</taxon>
        <taxon>Neoptera</taxon>
        <taxon>Endopterygota</taxon>
        <taxon>Diptera</taxon>
        <taxon>Nematocera</taxon>
        <taxon>Culicoidea</taxon>
        <taxon>Culicidae</taxon>
        <taxon>Anophelinae</taxon>
        <taxon>Anopheles</taxon>
    </lineage>
</organism>
<keyword evidence="1" id="KW-0732">Signal</keyword>
<dbReference type="AlphaFoldDB" id="A0A2M4CE76"/>
<sequence>MKRIILFGVCPMVVPFAKGQCNPRQGPENQGAPFLPPPGVLRKPLPPSGCFLPSSTRCVCCVFQMTGRWK</sequence>
<dbReference type="EMBL" id="GGFJ01014491">
    <property type="protein sequence ID" value="MBW63632.1"/>
    <property type="molecule type" value="Transcribed_RNA"/>
</dbReference>
<evidence type="ECO:0000256" key="1">
    <source>
        <dbReference type="SAM" id="SignalP"/>
    </source>
</evidence>
<evidence type="ECO:0000313" key="2">
    <source>
        <dbReference type="EMBL" id="MBW63632.1"/>
    </source>
</evidence>
<feature type="chain" id="PRO_5014792153" evidence="1">
    <location>
        <begin position="20"/>
        <end position="70"/>
    </location>
</feature>
<accession>A0A2M4CE76</accession>
<proteinExistence type="predicted"/>